<feature type="chain" id="PRO_5012552951" evidence="5">
    <location>
        <begin position="25"/>
        <end position="367"/>
    </location>
</feature>
<protein>
    <submittedName>
        <fullName evidence="10">Membrane fusion protein, multidrug efflux system</fullName>
    </submittedName>
</protein>
<dbReference type="Pfam" id="PF25954">
    <property type="entry name" value="Beta-barrel_RND_2"/>
    <property type="match status" value="1"/>
</dbReference>
<dbReference type="STRING" id="561720.SAMN06275492_10468"/>
<evidence type="ECO:0000256" key="4">
    <source>
        <dbReference type="SAM" id="Coils"/>
    </source>
</evidence>
<name>A0A1X7IRB1_9BACT</name>
<dbReference type="PANTHER" id="PTHR30469:SF15">
    <property type="entry name" value="HLYD FAMILY OF SECRETION PROTEINS"/>
    <property type="match status" value="1"/>
</dbReference>
<reference evidence="11" key="1">
    <citation type="submission" date="2017-04" db="EMBL/GenBank/DDBJ databases">
        <authorList>
            <person name="Varghese N."/>
            <person name="Submissions S."/>
        </authorList>
    </citation>
    <scope>NUCLEOTIDE SEQUENCE [LARGE SCALE GENOMIC DNA]</scope>
    <source>
        <strain evidence="11">USBA 82</strain>
    </source>
</reference>
<feature type="domain" description="Multidrug resistance protein MdtA-like alpha-helical hairpin" evidence="6">
    <location>
        <begin position="106"/>
        <end position="173"/>
    </location>
</feature>
<evidence type="ECO:0000259" key="9">
    <source>
        <dbReference type="Pfam" id="PF25967"/>
    </source>
</evidence>
<evidence type="ECO:0000256" key="5">
    <source>
        <dbReference type="SAM" id="SignalP"/>
    </source>
</evidence>
<dbReference type="OrthoDB" id="2604at2"/>
<sequence length="367" mass="40507">MNRLKVAYAAVIIAMWPFCAPALAQDPVPPARVEVIEIVTEPQVYKGFSENSTLEAIDQVTIYPRVSGRLMKMLVKQGDPVKSGQPLAELDHREMDAQIAQAQAQIAVAQAQVAQAMAELENAQRERDRYKRLVTEGFSTQQQLDSKETIYRTAKAAVDLNRAQVRQYQANLKRLQVDLSEYTLKASIPGTVVNDYNRTPGEMITTQTALVQIADTTRLKAVIQATEAHAKLIENGMAAIVTVGNTRLNGQVYRVRPFVDVSTRTTQVEVAVDNSADLKPGMFARVFIVEKELKDAIMVPPESIRTLEDSSWVMISREGKAHKVEVLTGITADGRVEIIQGISPGDKVIVSGGRNLEDQDPITEIAR</sequence>
<dbReference type="Pfam" id="PF25876">
    <property type="entry name" value="HH_MFP_RND"/>
    <property type="match status" value="1"/>
</dbReference>
<dbReference type="GO" id="GO:1990281">
    <property type="term" value="C:efflux pump complex"/>
    <property type="evidence" value="ECO:0007669"/>
    <property type="project" value="TreeGrafter"/>
</dbReference>
<accession>A0A1X7IRB1</accession>
<dbReference type="Gene3D" id="2.40.420.20">
    <property type="match status" value="1"/>
</dbReference>
<dbReference type="EMBL" id="FXBB01000004">
    <property type="protein sequence ID" value="SMG17523.1"/>
    <property type="molecule type" value="Genomic_DNA"/>
</dbReference>
<evidence type="ECO:0000313" key="10">
    <source>
        <dbReference type="EMBL" id="SMG17523.1"/>
    </source>
</evidence>
<keyword evidence="5" id="KW-0732">Signal</keyword>
<dbReference type="SUPFAM" id="SSF111369">
    <property type="entry name" value="HlyD-like secretion proteins"/>
    <property type="match status" value="1"/>
</dbReference>
<evidence type="ECO:0000256" key="3">
    <source>
        <dbReference type="ARBA" id="ARBA00022448"/>
    </source>
</evidence>
<evidence type="ECO:0000259" key="6">
    <source>
        <dbReference type="Pfam" id="PF25876"/>
    </source>
</evidence>
<evidence type="ECO:0000313" key="11">
    <source>
        <dbReference type="Proteomes" id="UP000193355"/>
    </source>
</evidence>
<proteinExistence type="inferred from homology"/>
<dbReference type="Proteomes" id="UP000193355">
    <property type="component" value="Unassembled WGS sequence"/>
</dbReference>
<feature type="coiled-coil region" evidence="4">
    <location>
        <begin position="92"/>
        <end position="133"/>
    </location>
</feature>
<feature type="domain" description="Multidrug resistance protein MdtA-like barrel-sandwich hybrid" evidence="7">
    <location>
        <begin position="59"/>
        <end position="208"/>
    </location>
</feature>
<comment type="similarity">
    <text evidence="2">Belongs to the membrane fusion protein (MFP) (TC 8.A.1) family.</text>
</comment>
<dbReference type="AlphaFoldDB" id="A0A1X7IRB1"/>
<evidence type="ECO:0000259" key="8">
    <source>
        <dbReference type="Pfam" id="PF25954"/>
    </source>
</evidence>
<dbReference type="InterPro" id="IPR006143">
    <property type="entry name" value="RND_pump_MFP"/>
</dbReference>
<evidence type="ECO:0000256" key="2">
    <source>
        <dbReference type="ARBA" id="ARBA00009477"/>
    </source>
</evidence>
<dbReference type="InterPro" id="IPR058624">
    <property type="entry name" value="MdtA-like_HH"/>
</dbReference>
<gene>
    <name evidence="10" type="ORF">SAMN06275492_10468</name>
</gene>
<dbReference type="NCBIfam" id="TIGR01730">
    <property type="entry name" value="RND_mfp"/>
    <property type="match status" value="1"/>
</dbReference>
<evidence type="ECO:0000259" key="7">
    <source>
        <dbReference type="Pfam" id="PF25917"/>
    </source>
</evidence>
<keyword evidence="11" id="KW-1185">Reference proteome</keyword>
<dbReference type="InterPro" id="IPR058627">
    <property type="entry name" value="MdtA-like_C"/>
</dbReference>
<feature type="signal peptide" evidence="5">
    <location>
        <begin position="1"/>
        <end position="24"/>
    </location>
</feature>
<dbReference type="RefSeq" id="WP_085543886.1">
    <property type="nucleotide sequence ID" value="NZ_FXBB01000004.1"/>
</dbReference>
<feature type="domain" description="CusB-like beta-barrel" evidence="8">
    <location>
        <begin position="223"/>
        <end position="288"/>
    </location>
</feature>
<keyword evidence="3" id="KW-0813">Transport</keyword>
<evidence type="ECO:0000256" key="1">
    <source>
        <dbReference type="ARBA" id="ARBA00004196"/>
    </source>
</evidence>
<dbReference type="Gene3D" id="2.40.50.100">
    <property type="match status" value="1"/>
</dbReference>
<dbReference type="GO" id="GO:0015562">
    <property type="term" value="F:efflux transmembrane transporter activity"/>
    <property type="evidence" value="ECO:0007669"/>
    <property type="project" value="TreeGrafter"/>
</dbReference>
<dbReference type="Pfam" id="PF25967">
    <property type="entry name" value="RND-MFP_C"/>
    <property type="match status" value="1"/>
</dbReference>
<dbReference type="InterPro" id="IPR058792">
    <property type="entry name" value="Beta-barrel_RND_2"/>
</dbReference>
<feature type="domain" description="Multidrug resistance protein MdtA-like C-terminal permuted SH3" evidence="9">
    <location>
        <begin position="295"/>
        <end position="353"/>
    </location>
</feature>
<dbReference type="Pfam" id="PF25917">
    <property type="entry name" value="BSH_RND"/>
    <property type="match status" value="1"/>
</dbReference>
<dbReference type="InterPro" id="IPR058625">
    <property type="entry name" value="MdtA-like_BSH"/>
</dbReference>
<organism evidence="10 11">
    <name type="scientific">Dethiosulfovibrio salsuginis</name>
    <dbReference type="NCBI Taxonomy" id="561720"/>
    <lineage>
        <taxon>Bacteria</taxon>
        <taxon>Thermotogati</taxon>
        <taxon>Synergistota</taxon>
        <taxon>Synergistia</taxon>
        <taxon>Synergistales</taxon>
        <taxon>Dethiosulfovibrionaceae</taxon>
        <taxon>Dethiosulfovibrio</taxon>
    </lineage>
</organism>
<keyword evidence="4" id="KW-0175">Coiled coil</keyword>
<comment type="subcellular location">
    <subcellularLocation>
        <location evidence="1">Cell envelope</location>
    </subcellularLocation>
</comment>
<dbReference type="Gene3D" id="1.10.287.470">
    <property type="entry name" value="Helix hairpin bin"/>
    <property type="match status" value="1"/>
</dbReference>
<dbReference type="Gene3D" id="2.40.30.170">
    <property type="match status" value="1"/>
</dbReference>
<feature type="coiled-coil region" evidence="4">
    <location>
        <begin position="158"/>
        <end position="185"/>
    </location>
</feature>
<dbReference type="PANTHER" id="PTHR30469">
    <property type="entry name" value="MULTIDRUG RESISTANCE PROTEIN MDTA"/>
    <property type="match status" value="1"/>
</dbReference>